<dbReference type="Pfam" id="PF26341">
    <property type="entry name" value="AAA_SelU"/>
    <property type="match status" value="1"/>
</dbReference>
<dbReference type="GO" id="GO:0043828">
    <property type="term" value="F:tRNA 2-selenouridine synthase activity"/>
    <property type="evidence" value="ECO:0007669"/>
    <property type="project" value="InterPro"/>
</dbReference>
<gene>
    <name evidence="3" type="ordered locus">Rsph17025_3656</name>
</gene>
<dbReference type="AlphaFoldDB" id="A4WYR0"/>
<dbReference type="HOGENOM" id="CLU_043456_0_0_5"/>
<feature type="domain" description="Rhodanese" evidence="2">
    <location>
        <begin position="40"/>
        <end position="152"/>
    </location>
</feature>
<protein>
    <recommendedName>
        <fullName evidence="2">Rhodanese domain-containing protein</fullName>
    </recommendedName>
</protein>
<dbReference type="GO" id="GO:0002098">
    <property type="term" value="P:tRNA wobble uridine modification"/>
    <property type="evidence" value="ECO:0007669"/>
    <property type="project" value="InterPro"/>
</dbReference>
<dbReference type="PROSITE" id="PS50206">
    <property type="entry name" value="RHODANESE_3"/>
    <property type="match status" value="1"/>
</dbReference>
<reference evidence="3" key="1">
    <citation type="submission" date="2007-04" db="EMBL/GenBank/DDBJ databases">
        <title>Complete sequence of plasmid pRSPA01 of Rhodobacter sphaeroides ATCC 17025.</title>
        <authorList>
            <consortium name="US DOE Joint Genome Institute"/>
            <person name="Copeland A."/>
            <person name="Lucas S."/>
            <person name="Lapidus A."/>
            <person name="Barry K."/>
            <person name="Detter J.C."/>
            <person name="Glavina del Rio T."/>
            <person name="Hammon N."/>
            <person name="Israni S."/>
            <person name="Dalin E."/>
            <person name="Tice H."/>
            <person name="Pitluck S."/>
            <person name="Chertkov O."/>
            <person name="Brettin T."/>
            <person name="Bruce D."/>
            <person name="Han C."/>
            <person name="Schmutz J."/>
            <person name="Larimer F."/>
            <person name="Land M."/>
            <person name="Hauser L."/>
            <person name="Kyrpides N."/>
            <person name="Kim E."/>
            <person name="Richardson P."/>
            <person name="Mackenzie C."/>
            <person name="Choudhary M."/>
            <person name="Donohue T.J."/>
            <person name="Kaplan S."/>
        </authorList>
    </citation>
    <scope>NUCLEOTIDE SEQUENCE [LARGE SCALE GENOMIC DNA]</scope>
    <source>
        <strain evidence="3">ATCC 17025</strain>
        <plasmid evidence="3">pRSPA01</plasmid>
    </source>
</reference>
<evidence type="ECO:0000256" key="1">
    <source>
        <dbReference type="ARBA" id="ARBA00023266"/>
    </source>
</evidence>
<dbReference type="NCBIfam" id="NF008750">
    <property type="entry name" value="PRK11784.1-2"/>
    <property type="match status" value="1"/>
</dbReference>
<dbReference type="InterPro" id="IPR001763">
    <property type="entry name" value="Rhodanese-like_dom"/>
</dbReference>
<dbReference type="KEGG" id="rsq:Rsph17025_3656"/>
<dbReference type="EMBL" id="CP000662">
    <property type="protein sequence ID" value="ABP72524.1"/>
    <property type="molecule type" value="Genomic_DNA"/>
</dbReference>
<sequence length="371" mass="40500">MRRRCARASAGQAPKGTLGRAMALRATDLDQLIRHGFDDVIDVRSPAEWEEDRVPGAINLPVLDNEERARVGTIYKQVSPFSARKIGAALVARNAARHIEEVLADRPGGWRPLVYCWRGGQRSNSFAMILGQIGWRVEVLEGGYKSWRGLVVRELYERAVRAPVVVIDGNTGSAKTELLAQLGALGVQVLDLEGLANHRGSLFGALAGGQPAQRGFESRLAVALSRLDPARPVVVEAESSKVGEIRLPPGLWKAMQAAPRIEVSAPVGARAAYLVRAYRDLVEDGPRLGQVIDLLRPLHSAKAIEDWHGLAAQGRFEELAAELMERHYDPRYAKHRARAGRAADLVETDTLDDLPGLAARVAERVARLAGR</sequence>
<dbReference type="InterPro" id="IPR036873">
    <property type="entry name" value="Rhodanese-like_dom_sf"/>
</dbReference>
<name>A4WYR0_CERS5</name>
<dbReference type="Gene3D" id="3.40.250.10">
    <property type="entry name" value="Rhodanese-like domain"/>
    <property type="match status" value="1"/>
</dbReference>
<dbReference type="SUPFAM" id="SSF52821">
    <property type="entry name" value="Rhodanese/Cell cycle control phosphatase"/>
    <property type="match status" value="1"/>
</dbReference>
<evidence type="ECO:0000259" key="2">
    <source>
        <dbReference type="PROSITE" id="PS50206"/>
    </source>
</evidence>
<dbReference type="Pfam" id="PF00581">
    <property type="entry name" value="Rhodanese"/>
    <property type="match status" value="1"/>
</dbReference>
<keyword evidence="1" id="KW-0711">Selenium</keyword>
<geneLocation type="plasmid" evidence="3">
    <name>pRSPA01</name>
</geneLocation>
<organism evidence="3">
    <name type="scientific">Cereibacter sphaeroides (strain ATCC 17025 / ATH 2.4.3)</name>
    <name type="common">Rhodobacter sphaeroides</name>
    <dbReference type="NCBI Taxonomy" id="349102"/>
    <lineage>
        <taxon>Bacteria</taxon>
        <taxon>Pseudomonadati</taxon>
        <taxon>Pseudomonadota</taxon>
        <taxon>Alphaproteobacteria</taxon>
        <taxon>Rhodobacterales</taxon>
        <taxon>Paracoccaceae</taxon>
        <taxon>Cereibacter</taxon>
    </lineage>
</organism>
<dbReference type="NCBIfam" id="NF008752">
    <property type="entry name" value="PRK11784.1-4"/>
    <property type="match status" value="1"/>
</dbReference>
<dbReference type="InterPro" id="IPR017582">
    <property type="entry name" value="SelU"/>
</dbReference>
<accession>A4WYR0</accession>
<dbReference type="PANTHER" id="PTHR30401">
    <property type="entry name" value="TRNA 2-SELENOURIDINE SYNTHASE"/>
    <property type="match status" value="1"/>
</dbReference>
<dbReference type="NCBIfam" id="TIGR03167">
    <property type="entry name" value="tRNA_sel_U_synt"/>
    <property type="match status" value="1"/>
</dbReference>
<evidence type="ECO:0000313" key="3">
    <source>
        <dbReference type="EMBL" id="ABP72524.1"/>
    </source>
</evidence>
<keyword evidence="3" id="KW-0614">Plasmid</keyword>
<dbReference type="SMART" id="SM00450">
    <property type="entry name" value="RHOD"/>
    <property type="match status" value="1"/>
</dbReference>
<dbReference type="PANTHER" id="PTHR30401:SF0">
    <property type="entry name" value="TRNA 2-SELENOURIDINE SYNTHASE"/>
    <property type="match status" value="1"/>
</dbReference>
<proteinExistence type="predicted"/>
<dbReference type="InterPro" id="IPR058840">
    <property type="entry name" value="AAA_SelU"/>
</dbReference>
<dbReference type="CDD" id="cd01520">
    <property type="entry name" value="RHOD_YbbB"/>
    <property type="match status" value="1"/>
</dbReference>